<organism evidence="2 3">
    <name type="scientific">Carpediemonas membranifera</name>
    <dbReference type="NCBI Taxonomy" id="201153"/>
    <lineage>
        <taxon>Eukaryota</taxon>
        <taxon>Metamonada</taxon>
        <taxon>Carpediemonas-like organisms</taxon>
        <taxon>Carpediemonas</taxon>
    </lineage>
</organism>
<evidence type="ECO:0000313" key="3">
    <source>
        <dbReference type="Proteomes" id="UP000717585"/>
    </source>
</evidence>
<feature type="region of interest" description="Disordered" evidence="1">
    <location>
        <begin position="1"/>
        <end position="48"/>
    </location>
</feature>
<proteinExistence type="predicted"/>
<reference evidence="2" key="1">
    <citation type="submission" date="2021-05" db="EMBL/GenBank/DDBJ databases">
        <title>A free-living protist that lacks canonical eukaryotic 1 DNA replication and segregation systems.</title>
        <authorList>
            <person name="Salas-Leiva D.E."/>
            <person name="Tromer E.C."/>
            <person name="Curtis B.A."/>
            <person name="Jerlstrom-Hultqvist J."/>
            <person name="Kolisko M."/>
            <person name="Yi Z."/>
            <person name="Salas-Leiva J.S."/>
            <person name="Gallot-Lavallee L."/>
            <person name="Kops G.J.P.L."/>
            <person name="Archibald J.M."/>
            <person name="Simpson A.G.B."/>
            <person name="Roger A.J."/>
        </authorList>
    </citation>
    <scope>NUCLEOTIDE SEQUENCE</scope>
    <source>
        <strain evidence="2">BICM</strain>
    </source>
</reference>
<evidence type="ECO:0000313" key="2">
    <source>
        <dbReference type="EMBL" id="KAG9396809.1"/>
    </source>
</evidence>
<keyword evidence="3" id="KW-1185">Reference proteome</keyword>
<feature type="compositionally biased region" description="Basic residues" evidence="1">
    <location>
        <begin position="24"/>
        <end position="38"/>
    </location>
</feature>
<dbReference type="EMBL" id="JAHDYR010000005">
    <property type="protein sequence ID" value="KAG9396809.1"/>
    <property type="molecule type" value="Genomic_DNA"/>
</dbReference>
<name>A0A8J6BAR0_9EUKA</name>
<accession>A0A8J6BAR0</accession>
<sequence>MVDELELPSARRRREYREKMNTAQRRHHRHHHRSKHQKPALSPEERSNAIYQGAKSFVNNYGVEIDEYPGLASLSPSSHLSYDAINPADLRTRSSCASPKSVMSGKVLEVFDGSFKIDSYTPGARPLSPQEYGNFHGGEYAIDDPSVPTLSPSETEEVLVVPVITARQDLSPKRPQMHAFVQGTPRVPAMHTHRDGAKTARPETAKPLEPGSQPPTPLQTARPATRRKKTPLQKVGSLFSNVVSDVMVQLF</sequence>
<dbReference type="Proteomes" id="UP000717585">
    <property type="component" value="Unassembled WGS sequence"/>
</dbReference>
<dbReference type="AlphaFoldDB" id="A0A8J6BAR0"/>
<evidence type="ECO:0000256" key="1">
    <source>
        <dbReference type="SAM" id="MobiDB-lite"/>
    </source>
</evidence>
<gene>
    <name evidence="2" type="ORF">J8273_1852</name>
</gene>
<feature type="compositionally biased region" description="Basic and acidic residues" evidence="1">
    <location>
        <begin position="192"/>
        <end position="206"/>
    </location>
</feature>
<protein>
    <submittedName>
        <fullName evidence="2">Uncharacterized protein</fullName>
    </submittedName>
</protein>
<comment type="caution">
    <text evidence="2">The sequence shown here is derived from an EMBL/GenBank/DDBJ whole genome shotgun (WGS) entry which is preliminary data.</text>
</comment>
<feature type="region of interest" description="Disordered" evidence="1">
    <location>
        <begin position="188"/>
        <end position="232"/>
    </location>
</feature>